<evidence type="ECO:0000256" key="1">
    <source>
        <dbReference type="SAM" id="Phobius"/>
    </source>
</evidence>
<dbReference type="InterPro" id="IPR010690">
    <property type="entry name" value="YqfD"/>
</dbReference>
<sequence>MLILRLWNYFRGYVIIDIEGLNLERFINSCIENNIYLWNIKRLSYTKIEAHVGIRGFKALRRLSRKTGCRVSIATKFGYPFWAHRLKKRKMLIAGAFFSLIVVIVASSFIYSVDVVGNEKVDEESLRSALVRMGLKPGSNRYAVDLREIENQILIEFNELAWVGIELKGIYAKVEVVEKYIQERVIDKNNPCNVVAKKNGVIDQVIAKNGDSVVKEGDIVVAGDLLISGVVSRENMDPTFLHAYGEVLARTYYEKVITRELTIIKKEKTGEKSTVTRIGIGKLKLSFGDSEVPFGNYILEKNMKRPTIWRNIRLPVEIIKEEYFEAMDIEEKLDIEVVKEEIHQEAIDYLMGEIPEEAEILNTFIDFKEVGDQIQGKFTIEVLEDIALQEKIDNRED</sequence>
<keyword evidence="3" id="KW-1185">Reference proteome</keyword>
<evidence type="ECO:0000313" key="3">
    <source>
        <dbReference type="Proteomes" id="UP000465601"/>
    </source>
</evidence>
<dbReference type="NCBIfam" id="TIGR02876">
    <property type="entry name" value="spore_yqfD"/>
    <property type="match status" value="1"/>
</dbReference>
<keyword evidence="1" id="KW-1133">Transmembrane helix</keyword>
<dbReference type="Pfam" id="PF06898">
    <property type="entry name" value="YqfD"/>
    <property type="match status" value="1"/>
</dbReference>
<evidence type="ECO:0000313" key="2">
    <source>
        <dbReference type="EMBL" id="KAB3533255.1"/>
    </source>
</evidence>
<dbReference type="EMBL" id="WBZB01000004">
    <property type="protein sequence ID" value="KAB3533255.1"/>
    <property type="molecule type" value="Genomic_DNA"/>
</dbReference>
<dbReference type="RefSeq" id="WP_151864581.1">
    <property type="nucleotide sequence ID" value="NZ_WBZB01000004.1"/>
</dbReference>
<protein>
    <submittedName>
        <fullName evidence="2">Sporulation protein YqfD</fullName>
    </submittedName>
</protein>
<dbReference type="AlphaFoldDB" id="A0A833HRP2"/>
<dbReference type="OrthoDB" id="1640349at2"/>
<feature type="transmembrane region" description="Helical" evidence="1">
    <location>
        <begin position="91"/>
        <end position="111"/>
    </location>
</feature>
<gene>
    <name evidence="2" type="primary">yqfD</name>
    <name evidence="2" type="ORF">F8153_01550</name>
</gene>
<accession>A0A833HRP2</accession>
<name>A0A833HRP2_9FIRM</name>
<reference evidence="2 3" key="1">
    <citation type="submission" date="2019-10" db="EMBL/GenBank/DDBJ databases">
        <title>Alkaliphilus serpentinus sp. nov. and Alkaliphilus pronyensis sp. nov., two novel anaerobic alkaliphilic species isolated from the serpentinized-hosted hydrothermal field of the Prony Bay (New Caledonia).</title>
        <authorList>
            <person name="Postec A."/>
        </authorList>
    </citation>
    <scope>NUCLEOTIDE SEQUENCE [LARGE SCALE GENOMIC DNA]</scope>
    <source>
        <strain evidence="2 3">LacT</strain>
    </source>
</reference>
<keyword evidence="1" id="KW-0472">Membrane</keyword>
<comment type="caution">
    <text evidence="2">The sequence shown here is derived from an EMBL/GenBank/DDBJ whole genome shotgun (WGS) entry which is preliminary data.</text>
</comment>
<dbReference type="PIRSF" id="PIRSF029895">
    <property type="entry name" value="SpoIV"/>
    <property type="match status" value="1"/>
</dbReference>
<organism evidence="2 3">
    <name type="scientific">Alkaliphilus serpentinus</name>
    <dbReference type="NCBI Taxonomy" id="1482731"/>
    <lineage>
        <taxon>Bacteria</taxon>
        <taxon>Bacillati</taxon>
        <taxon>Bacillota</taxon>
        <taxon>Clostridia</taxon>
        <taxon>Peptostreptococcales</taxon>
        <taxon>Natronincolaceae</taxon>
        <taxon>Alkaliphilus</taxon>
    </lineage>
</organism>
<keyword evidence="1" id="KW-0812">Transmembrane</keyword>
<proteinExistence type="predicted"/>
<dbReference type="Proteomes" id="UP000465601">
    <property type="component" value="Unassembled WGS sequence"/>
</dbReference>